<organism evidence="2 3">
    <name type="scientific">Recurvomyces mirabilis</name>
    <dbReference type="NCBI Taxonomy" id="574656"/>
    <lineage>
        <taxon>Eukaryota</taxon>
        <taxon>Fungi</taxon>
        <taxon>Dikarya</taxon>
        <taxon>Ascomycota</taxon>
        <taxon>Pezizomycotina</taxon>
        <taxon>Dothideomycetes</taxon>
        <taxon>Dothideomycetidae</taxon>
        <taxon>Mycosphaerellales</taxon>
        <taxon>Teratosphaeriaceae</taxon>
        <taxon>Recurvomyces</taxon>
    </lineage>
</organism>
<feature type="region of interest" description="Disordered" evidence="1">
    <location>
        <begin position="60"/>
        <end position="104"/>
    </location>
</feature>
<dbReference type="EMBL" id="JAUTXT010000008">
    <property type="protein sequence ID" value="KAK3677004.1"/>
    <property type="molecule type" value="Genomic_DNA"/>
</dbReference>
<feature type="region of interest" description="Disordered" evidence="1">
    <location>
        <begin position="363"/>
        <end position="437"/>
    </location>
</feature>
<name>A0AAE0WS45_9PEZI</name>
<feature type="compositionally biased region" description="Basic and acidic residues" evidence="1">
    <location>
        <begin position="76"/>
        <end position="88"/>
    </location>
</feature>
<reference evidence="2" key="1">
    <citation type="submission" date="2023-07" db="EMBL/GenBank/DDBJ databases">
        <title>Black Yeasts Isolated from many extreme environments.</title>
        <authorList>
            <person name="Coleine C."/>
            <person name="Stajich J.E."/>
            <person name="Selbmann L."/>
        </authorList>
    </citation>
    <scope>NUCLEOTIDE SEQUENCE</scope>
    <source>
        <strain evidence="2">CCFEE 5485</strain>
    </source>
</reference>
<gene>
    <name evidence="2" type="ORF">LTR78_003209</name>
</gene>
<evidence type="ECO:0000313" key="3">
    <source>
        <dbReference type="Proteomes" id="UP001274830"/>
    </source>
</evidence>
<proteinExistence type="predicted"/>
<feature type="compositionally biased region" description="Polar residues" evidence="1">
    <location>
        <begin position="756"/>
        <end position="772"/>
    </location>
</feature>
<keyword evidence="3" id="KW-1185">Reference proteome</keyword>
<feature type="region of interest" description="Disordered" evidence="1">
    <location>
        <begin position="1"/>
        <end position="48"/>
    </location>
</feature>
<sequence>MLSHANSSPGERVRRAKSTSSQNTTSSGHQRASTSIDPLVAKQQAETAAVEAFHRAGTQADNAAAARPQAHRRRNQRTEGSHFEDARLGRRRSGSKRRDSMVVPPVNAVARPTKIERAVDGSGEERIVTRKRCIIPPASPTTSRSVNQQYLNVPSSEHIRQAQSVDASGSPAPRYRGSTTDHSQGAQTSSQTLHQRTDEYARQMANLSDFDEPTTRTTVSFTQSTREMQTDDQIMAYARDRCLQDFQQQKIRERKSFILAPFQKRRGVTVGRSATGGYDTMLPPFNQADNVDMQAFQTYAEPVQTSLNPAPKAPTRSRYLHETIKNRVKSAFRKVSKAPTALPAQHFEATQLHYIHGPLVTPTERPVDPFESFGQAPSDNAGELRTASAHSHGTAGQESEARSRITSWTNSTVAGTLKSTATAGRGTDVGEYGGRLGTKRSSATLRKATSFFGRPVQNKLRRSSKAELNTSEESQGLYSALQTRFRSSNRTSTPELIVTGVGNDLSRGPLALSNEALPQPTSRYSTPTIRSVTPDPLAFKHGICSPVPEALSPEARTGDVHDPYDLPAPPSSLTRRHATRAPWPSQEQLQKRAEQSKNRWQSPLDELSPRPSKADMQENPYELQILNAAWSQPVARNDLPHSSKVGVSTQQHVRPDVLSPSVYSQASNCASPRPLTPPVDRSGMIVTITGHEVRSYSISPPKQEQPVKSHSIRQTSGQWRRWLSDEMHSFRDAVKEDLPLAQAFLDGHTGHDRSISEQSNQQSGNVRPSSLSPVLGARPDSVAMSNGAAASNIAGRPRLRSRGSSFMNERFPMLDTGRNSSDQSIRSRRFSSGAGSSSERDGTARLSLNGRTSGLSAKQRVITGRASIAQMQPAVPDTGIAATRNLPAKVMMSGALIEDEKAIDHADNDTTTSIIVPPRSRNRHKSAFELRANYKRNITTHHDSFPIENNKHLSASENKNTISILEDNTIRNISAGPYAAQQAIAACSRSKNRKENTPPPMEMSNLPALSSSEWLAAGPNKSKRPETIHPALRQRRSVSRYSPPNQDGKGSPAQRMASEWLEKRSRESTSAFV</sequence>
<evidence type="ECO:0000313" key="2">
    <source>
        <dbReference type="EMBL" id="KAK3677004.1"/>
    </source>
</evidence>
<comment type="caution">
    <text evidence="2">The sequence shown here is derived from an EMBL/GenBank/DDBJ whole genome shotgun (WGS) entry which is preliminary data.</text>
</comment>
<feature type="compositionally biased region" description="Polar residues" evidence="1">
    <location>
        <begin position="18"/>
        <end position="36"/>
    </location>
</feature>
<feature type="compositionally biased region" description="Polar residues" evidence="1">
    <location>
        <begin position="177"/>
        <end position="194"/>
    </location>
</feature>
<feature type="region of interest" description="Disordered" evidence="1">
    <location>
        <begin position="549"/>
        <end position="615"/>
    </location>
</feature>
<feature type="region of interest" description="Disordered" evidence="1">
    <location>
        <begin position="748"/>
        <end position="856"/>
    </location>
</feature>
<accession>A0AAE0WS45</accession>
<dbReference type="AlphaFoldDB" id="A0AAE0WS45"/>
<feature type="region of interest" description="Disordered" evidence="1">
    <location>
        <begin position="986"/>
        <end position="1073"/>
    </location>
</feature>
<feature type="compositionally biased region" description="Polar residues" evidence="1">
    <location>
        <begin position="388"/>
        <end position="397"/>
    </location>
</feature>
<feature type="compositionally biased region" description="Polar residues" evidence="1">
    <location>
        <begin position="157"/>
        <end position="167"/>
    </location>
</feature>
<dbReference type="Proteomes" id="UP001274830">
    <property type="component" value="Unassembled WGS sequence"/>
</dbReference>
<evidence type="ECO:0000256" key="1">
    <source>
        <dbReference type="SAM" id="MobiDB-lite"/>
    </source>
</evidence>
<feature type="region of interest" description="Disordered" evidence="1">
    <location>
        <begin position="157"/>
        <end position="195"/>
    </location>
</feature>
<protein>
    <submittedName>
        <fullName evidence="2">Uncharacterized protein</fullName>
    </submittedName>
</protein>
<feature type="compositionally biased region" description="Polar residues" evidence="1">
    <location>
        <begin position="404"/>
        <end position="422"/>
    </location>
</feature>